<dbReference type="Pfam" id="PF01522">
    <property type="entry name" value="Polysacc_deac_1"/>
    <property type="match status" value="1"/>
</dbReference>
<evidence type="ECO:0000256" key="1">
    <source>
        <dbReference type="ARBA" id="ARBA00004613"/>
    </source>
</evidence>
<dbReference type="InterPro" id="IPR011330">
    <property type="entry name" value="Glyco_hydro/deAcase_b/a-brl"/>
</dbReference>
<keyword evidence="3" id="KW-1133">Transmembrane helix</keyword>
<accession>A0A1W1E233</accession>
<reference evidence="5" key="1">
    <citation type="submission" date="2016-10" db="EMBL/GenBank/DDBJ databases">
        <authorList>
            <person name="de Groot N.N."/>
        </authorList>
    </citation>
    <scope>NUCLEOTIDE SEQUENCE</scope>
</reference>
<comment type="subcellular location">
    <subcellularLocation>
        <location evidence="1">Secreted</location>
    </subcellularLocation>
</comment>
<keyword evidence="3" id="KW-0812">Transmembrane</keyword>
<dbReference type="InterPro" id="IPR051398">
    <property type="entry name" value="Polysacch_Deacetylase"/>
</dbReference>
<keyword evidence="2" id="KW-0732">Signal</keyword>
<dbReference type="Gene3D" id="3.20.20.370">
    <property type="entry name" value="Glycoside hydrolase/deacetylase"/>
    <property type="match status" value="1"/>
</dbReference>
<dbReference type="SUPFAM" id="SSF88713">
    <property type="entry name" value="Glycoside hydrolase/deacetylase"/>
    <property type="match status" value="1"/>
</dbReference>
<gene>
    <name evidence="5" type="ORF">MNB_SUP05-SYMBIONT-5-197</name>
</gene>
<dbReference type="InterPro" id="IPR002509">
    <property type="entry name" value="NODB_dom"/>
</dbReference>
<evidence type="ECO:0000256" key="3">
    <source>
        <dbReference type="SAM" id="Phobius"/>
    </source>
</evidence>
<dbReference type="PANTHER" id="PTHR34216:SF3">
    <property type="entry name" value="POLY-BETA-1,6-N-ACETYL-D-GLUCOSAMINE N-DEACETYLASE"/>
    <property type="match status" value="1"/>
</dbReference>
<dbReference type="GO" id="GO:0005975">
    <property type="term" value="P:carbohydrate metabolic process"/>
    <property type="evidence" value="ECO:0007669"/>
    <property type="project" value="InterPro"/>
</dbReference>
<proteinExistence type="predicted"/>
<dbReference type="PANTHER" id="PTHR34216">
    <property type="match status" value="1"/>
</dbReference>
<dbReference type="EMBL" id="FPHZ01000125">
    <property type="protein sequence ID" value="SFV88023.1"/>
    <property type="molecule type" value="Genomic_DNA"/>
</dbReference>
<dbReference type="GO" id="GO:0016810">
    <property type="term" value="F:hydrolase activity, acting on carbon-nitrogen (but not peptide) bonds"/>
    <property type="evidence" value="ECO:0007669"/>
    <property type="project" value="InterPro"/>
</dbReference>
<keyword evidence="3" id="KW-0472">Membrane</keyword>
<dbReference type="CDD" id="cd10973">
    <property type="entry name" value="CE4_DAC_u4_5s"/>
    <property type="match status" value="1"/>
</dbReference>
<evidence type="ECO:0000259" key="4">
    <source>
        <dbReference type="PROSITE" id="PS51677"/>
    </source>
</evidence>
<organism evidence="5">
    <name type="scientific">hydrothermal vent metagenome</name>
    <dbReference type="NCBI Taxonomy" id="652676"/>
    <lineage>
        <taxon>unclassified sequences</taxon>
        <taxon>metagenomes</taxon>
        <taxon>ecological metagenomes</taxon>
    </lineage>
</organism>
<feature type="domain" description="NodB homology" evidence="4">
    <location>
        <begin position="103"/>
        <end position="359"/>
    </location>
</feature>
<evidence type="ECO:0000256" key="2">
    <source>
        <dbReference type="ARBA" id="ARBA00022729"/>
    </source>
</evidence>
<protein>
    <submittedName>
        <fullName evidence="5">Polysaccharide deacetylase</fullName>
    </submittedName>
</protein>
<dbReference type="GO" id="GO:0005576">
    <property type="term" value="C:extracellular region"/>
    <property type="evidence" value="ECO:0007669"/>
    <property type="project" value="UniProtKB-SubCell"/>
</dbReference>
<evidence type="ECO:0000313" key="5">
    <source>
        <dbReference type="EMBL" id="SFV88023.1"/>
    </source>
</evidence>
<name>A0A1W1E233_9ZZZZ</name>
<sequence length="359" mass="41485">MKNGFLMIIHICAKVSDRISELKIQNWNLLMLKFLFFLLFTSVASANSCVVLLYHHFSDSTPKSTSVSPKLFEQHLQYLQENDFQVLKLETMLESLDKDLPNKCVVLTADDAYKSIAESAYPLLKKYQMSLSVFVSTNAVDKKYKAMMSWQTMRDIQGETMQFYNHTKDHAHLLELNKKQIKAQITHAQKRLVQELGQRNKIFAYPYGEASLEILKQVKHMGYSAFGQQSGVVSTTSHRQNFPRFPMAAHYAKMSSFKTKINTLPMLIKDDIINPVFTQNPPTLTLNFLKPLNKHQKANLNCFANGGVDMIWQGSESVKVTAKKRLTHRRNKYNCTMPSKQKGRYYWYSMQWVDPKIAE</sequence>
<dbReference type="AlphaFoldDB" id="A0A1W1E233"/>
<dbReference type="PROSITE" id="PS51677">
    <property type="entry name" value="NODB"/>
    <property type="match status" value="1"/>
</dbReference>
<feature type="transmembrane region" description="Helical" evidence="3">
    <location>
        <begin position="34"/>
        <end position="57"/>
    </location>
</feature>